<feature type="binding site" evidence="3">
    <location>
        <position position="326"/>
    </location>
    <ligand>
        <name>Mg(2+)</name>
        <dbReference type="ChEBI" id="CHEBI:18420"/>
    </ligand>
</feature>
<dbReference type="SUPFAM" id="SSF53649">
    <property type="entry name" value="Alkaline phosphatase-like"/>
    <property type="match status" value="1"/>
</dbReference>
<feature type="binding site" evidence="3">
    <location>
        <position position="374"/>
    </location>
    <ligand>
        <name>Zn(2+)</name>
        <dbReference type="ChEBI" id="CHEBI:29105"/>
        <label>2</label>
    </ligand>
</feature>
<comment type="cofactor">
    <cofactor evidence="3">
        <name>Mg(2+)</name>
        <dbReference type="ChEBI" id="CHEBI:18420"/>
    </cofactor>
    <text evidence="3">Binds 1 Mg(2+) ion.</text>
</comment>
<comment type="cofactor">
    <cofactor evidence="3">
        <name>Zn(2+)</name>
        <dbReference type="ChEBI" id="CHEBI:29105"/>
    </cofactor>
    <text evidence="3">Binds 2 Zn(2+) ions.</text>
</comment>
<dbReference type="InterPro" id="IPR017850">
    <property type="entry name" value="Alkaline_phosphatase_core_sf"/>
</dbReference>
<proteinExistence type="inferred from homology"/>
<dbReference type="GO" id="GO:0004035">
    <property type="term" value="F:alkaline phosphatase activity"/>
    <property type="evidence" value="ECO:0007669"/>
    <property type="project" value="TreeGrafter"/>
</dbReference>
<dbReference type="Proteomes" id="UP000032568">
    <property type="component" value="Chromosome"/>
</dbReference>
<feature type="active site" description="Phosphoserine intermediate" evidence="2">
    <location>
        <position position="117"/>
    </location>
</feature>
<protein>
    <submittedName>
        <fullName evidence="5">Alkaline phosphatase</fullName>
    </submittedName>
</protein>
<comment type="similarity">
    <text evidence="4">Belongs to the alkaline phosphatase family.</text>
</comment>
<feature type="binding site" evidence="3">
    <location>
        <position position="59"/>
    </location>
    <ligand>
        <name>Zn(2+)</name>
        <dbReference type="ChEBI" id="CHEBI:29105"/>
        <label>2</label>
    </ligand>
</feature>
<feature type="binding site" evidence="3">
    <location>
        <position position="170"/>
    </location>
    <ligand>
        <name>Mg(2+)</name>
        <dbReference type="ChEBI" id="CHEBI:18420"/>
    </ligand>
</feature>
<dbReference type="Gene3D" id="3.40.720.10">
    <property type="entry name" value="Alkaline Phosphatase, subunit A"/>
    <property type="match status" value="1"/>
</dbReference>
<keyword evidence="3" id="KW-0862">Zinc</keyword>
<dbReference type="PRINTS" id="PR00113">
    <property type="entry name" value="ALKPHPHTASE"/>
</dbReference>
<keyword evidence="3" id="KW-0479">Metal-binding</keyword>
<dbReference type="SMART" id="SM00098">
    <property type="entry name" value="alkPPc"/>
    <property type="match status" value="1"/>
</dbReference>
<sequence length="565" mass="61606">MFKKTMLAMAVSGVFLTGCNDDDTHEVVKTVEVIKEVEVPREATEEITSVKNVILMIGDGMGPQQVGLLEEYARRAPNSTYNGSGNETALTKLGQAGQLGLSLNAPFGANGSLVVDSACSASQLATGVAAGSEMIGLDSEGNIVKTILEKAKAQGKATGLVSDTRITHATPAAFAAHQPHRSLEPEIAEELISSGSVDLMLSGGARVFLPSDIKTDEDDRQLMADLGAPESVYKKSKRSDDRNLLLEAKNEYGYNLAFDRDQLNSAATDEGTKILGLFANSGMADGIAYSECKKDDSCTQPSLREMTLKALDILSKDADGFFLMIEGGQIDWAGHLNDAGWMLHELLKFDEAVAAVYEWVKDRNDTLVVVTADHETGSFGFSYSRNDLPEAQILDGDGMNGREYKPNFNFGALSKLDMLYAQTGTFYDMMDIVSADWDFTNTTGEQWANAINTHSEFKVTAEEAEFIGEREVNEYLVHDHSYLSAEEFPKVNDFKEFYVYGDEIHGDLIGRALAKEQNIVWGTGTHTAAPVPVYVFGPEAITKQFSTMQHHVDIANKMMAALIQE</sequence>
<dbReference type="Pfam" id="PF00245">
    <property type="entry name" value="Alk_phosphatase"/>
    <property type="match status" value="1"/>
</dbReference>
<evidence type="ECO:0000313" key="6">
    <source>
        <dbReference type="Proteomes" id="UP000032568"/>
    </source>
</evidence>
<evidence type="ECO:0000256" key="1">
    <source>
        <dbReference type="ARBA" id="ARBA00022553"/>
    </source>
</evidence>
<reference evidence="5 6" key="1">
    <citation type="journal article" date="2015" name="Genome Announc.">
        <title>Draft Genome Sequences of Marine Isolates of Thalassomonas viridans and Thalassomonas actiniarum.</title>
        <authorList>
            <person name="Olonade I."/>
            <person name="van Zyl L.J."/>
            <person name="Trindade M."/>
        </authorList>
    </citation>
    <scope>NUCLEOTIDE SEQUENCE [LARGE SCALE GENOMIC DNA]</scope>
    <source>
        <strain evidence="5 6">A5K-106</strain>
    </source>
</reference>
<keyword evidence="6" id="KW-1185">Reference proteome</keyword>
<evidence type="ECO:0000256" key="3">
    <source>
        <dbReference type="PIRSR" id="PIRSR601952-2"/>
    </source>
</evidence>
<dbReference type="RefSeq" id="WP_044834335.1">
    <property type="nucleotide sequence ID" value="NZ_CP059735.1"/>
</dbReference>
<dbReference type="InterPro" id="IPR001952">
    <property type="entry name" value="Alkaline_phosphatase"/>
</dbReference>
<dbReference type="CDD" id="cd16012">
    <property type="entry name" value="ALP"/>
    <property type="match status" value="1"/>
</dbReference>
<dbReference type="PANTHER" id="PTHR11596:SF5">
    <property type="entry name" value="ALKALINE PHOSPHATASE"/>
    <property type="match status" value="1"/>
</dbReference>
<keyword evidence="1" id="KW-0597">Phosphoprotein</keyword>
<keyword evidence="3" id="KW-0460">Magnesium</keyword>
<dbReference type="KEGG" id="tact:SG35_027685"/>
<reference evidence="5 6" key="2">
    <citation type="journal article" date="2022" name="Mar. Drugs">
        <title>Bioassay-Guided Fractionation Leads to the Detection of Cholic Acid Generated by the Rare Thalassomonas sp.</title>
        <authorList>
            <person name="Pheiffer F."/>
            <person name="Schneider Y.K."/>
            <person name="Hansen E.H."/>
            <person name="Andersen J.H."/>
            <person name="Isaksson J."/>
            <person name="Busche T."/>
            <person name="R C."/>
            <person name="Kalinowski J."/>
            <person name="Zyl L.V."/>
            <person name="Trindade M."/>
        </authorList>
    </citation>
    <scope>NUCLEOTIDE SEQUENCE [LARGE SCALE GENOMIC DNA]</scope>
    <source>
        <strain evidence="5 6">A5K-106</strain>
    </source>
</reference>
<dbReference type="AlphaFoldDB" id="A0AAE9YWB3"/>
<evidence type="ECO:0000313" key="5">
    <source>
        <dbReference type="EMBL" id="WDE02058.1"/>
    </source>
</evidence>
<dbReference type="PROSITE" id="PS51257">
    <property type="entry name" value="PROKAR_LIPOPROTEIN"/>
    <property type="match status" value="1"/>
</dbReference>
<feature type="binding site" evidence="3">
    <location>
        <position position="331"/>
    </location>
    <ligand>
        <name>Zn(2+)</name>
        <dbReference type="ChEBI" id="CHEBI:29105"/>
        <label>2</label>
    </ligand>
</feature>
<gene>
    <name evidence="5" type="ORF">SG35_027685</name>
</gene>
<feature type="binding site" evidence="3">
    <location>
        <position position="168"/>
    </location>
    <ligand>
        <name>Mg(2+)</name>
        <dbReference type="ChEBI" id="CHEBI:18420"/>
    </ligand>
</feature>
<evidence type="ECO:0000256" key="2">
    <source>
        <dbReference type="PIRSR" id="PIRSR601952-1"/>
    </source>
</evidence>
<feature type="binding site" evidence="3">
    <location>
        <position position="373"/>
    </location>
    <ligand>
        <name>Zn(2+)</name>
        <dbReference type="ChEBI" id="CHEBI:29105"/>
        <label>2</label>
    </ligand>
</feature>
<organism evidence="5 6">
    <name type="scientific">Thalassomonas actiniarum</name>
    <dbReference type="NCBI Taxonomy" id="485447"/>
    <lineage>
        <taxon>Bacteria</taxon>
        <taxon>Pseudomonadati</taxon>
        <taxon>Pseudomonadota</taxon>
        <taxon>Gammaproteobacteria</taxon>
        <taxon>Alteromonadales</taxon>
        <taxon>Colwelliaceae</taxon>
        <taxon>Thalassomonas</taxon>
    </lineage>
</organism>
<evidence type="ECO:0000256" key="4">
    <source>
        <dbReference type="RuleBase" id="RU003946"/>
    </source>
</evidence>
<feature type="binding site" evidence="3">
    <location>
        <position position="59"/>
    </location>
    <ligand>
        <name>Mg(2+)</name>
        <dbReference type="ChEBI" id="CHEBI:18420"/>
    </ligand>
</feature>
<dbReference type="GO" id="GO:0046872">
    <property type="term" value="F:metal ion binding"/>
    <property type="evidence" value="ECO:0007669"/>
    <property type="project" value="UniProtKB-KW"/>
</dbReference>
<accession>A0AAE9YWB3</accession>
<name>A0AAE9YWB3_9GAMM</name>
<dbReference type="Gene3D" id="4.10.80.410">
    <property type="entry name" value="Alkaline phosphatase, crown domain, central beta-sheet"/>
    <property type="match status" value="1"/>
</dbReference>
<dbReference type="EMBL" id="CP059735">
    <property type="protein sequence ID" value="WDE02058.1"/>
    <property type="molecule type" value="Genomic_DNA"/>
</dbReference>
<feature type="binding site" evidence="3">
    <location>
        <position position="335"/>
    </location>
    <ligand>
        <name>Zn(2+)</name>
        <dbReference type="ChEBI" id="CHEBI:29105"/>
        <label>2</label>
    </ligand>
</feature>
<dbReference type="PANTHER" id="PTHR11596">
    <property type="entry name" value="ALKALINE PHOSPHATASE"/>
    <property type="match status" value="1"/>
</dbReference>